<evidence type="ECO:0000313" key="4">
    <source>
        <dbReference type="Proteomes" id="UP000054705"/>
    </source>
</evidence>
<dbReference type="PANTHER" id="PTHR32472:SF10">
    <property type="entry name" value="DNA REPAIR PROTEIN RADA-LIKE PROTEIN"/>
    <property type="match status" value="1"/>
</dbReference>
<dbReference type="GO" id="GO:0000725">
    <property type="term" value="P:recombinational repair"/>
    <property type="evidence" value="ECO:0007669"/>
    <property type="project" value="TreeGrafter"/>
</dbReference>
<proteinExistence type="predicted"/>
<dbReference type="GO" id="GO:0046872">
    <property type="term" value="F:metal ion binding"/>
    <property type="evidence" value="ECO:0007669"/>
    <property type="project" value="UniProtKB-KW"/>
</dbReference>
<sequence>MRVKSKFCCRECGHQSARWMGRCPGCGAWNSFNEETVSKPPSPGISVAGDEPPRPVTEVPVIDEERLSTRFGEVDRILGGGLVPGTLVLVGGDPGIGKSTLLLQVAHNLSLKMPVVYV</sequence>
<dbReference type="SUPFAM" id="SSF52540">
    <property type="entry name" value="P-loop containing nucleoside triphosphate hydrolases"/>
    <property type="match status" value="1"/>
</dbReference>
<dbReference type="PANTHER" id="PTHR32472">
    <property type="entry name" value="DNA REPAIR PROTEIN RADA"/>
    <property type="match status" value="1"/>
</dbReference>
<evidence type="ECO:0000259" key="2">
    <source>
        <dbReference type="PROSITE" id="PS50162"/>
    </source>
</evidence>
<dbReference type="PRINTS" id="PR01874">
    <property type="entry name" value="DNAREPAIRADA"/>
</dbReference>
<dbReference type="PROSITE" id="PS50162">
    <property type="entry name" value="RECA_2"/>
    <property type="match status" value="1"/>
</dbReference>
<reference evidence="4" key="1">
    <citation type="journal article" date="2015" name="MBio">
        <title>Genome-Resolved Metagenomic Analysis Reveals Roles for Candidate Phyla and Other Microbial Community Members in Biogeochemical Transformations in Oil Reservoirs.</title>
        <authorList>
            <person name="Hu P."/>
            <person name="Tom L."/>
            <person name="Singh A."/>
            <person name="Thomas B.C."/>
            <person name="Baker B.J."/>
            <person name="Piceno Y.M."/>
            <person name="Andersen G.L."/>
            <person name="Banfield J.F."/>
        </authorList>
    </citation>
    <scope>NUCLEOTIDE SEQUENCE [LARGE SCALE GENOMIC DNA]</scope>
</reference>
<dbReference type="Pfam" id="PF18073">
    <property type="entry name" value="Zn_ribbon_LapB"/>
    <property type="match status" value="1"/>
</dbReference>
<gene>
    <name evidence="3" type="ORF">XD97_0053</name>
</gene>
<protein>
    <submittedName>
        <fullName evidence="3">DNA repair protein radA</fullName>
    </submittedName>
</protein>
<dbReference type="AlphaFoldDB" id="A0A117M4K5"/>
<feature type="domain" description="RecA family profile 1" evidence="2">
    <location>
        <begin position="63"/>
        <end position="118"/>
    </location>
</feature>
<feature type="non-terminal residue" evidence="3">
    <location>
        <position position="118"/>
    </location>
</feature>
<dbReference type="GO" id="GO:0140664">
    <property type="term" value="F:ATP-dependent DNA damage sensor activity"/>
    <property type="evidence" value="ECO:0007669"/>
    <property type="project" value="InterPro"/>
</dbReference>
<dbReference type="Gene3D" id="3.40.50.300">
    <property type="entry name" value="P-loop containing nucleotide triphosphate hydrolases"/>
    <property type="match status" value="1"/>
</dbReference>
<dbReference type="InterPro" id="IPR041166">
    <property type="entry name" value="Rubredoxin_2"/>
</dbReference>
<evidence type="ECO:0000256" key="1">
    <source>
        <dbReference type="ARBA" id="ARBA00022723"/>
    </source>
</evidence>
<dbReference type="InterPro" id="IPR027417">
    <property type="entry name" value="P-loop_NTPase"/>
</dbReference>
<comment type="caution">
    <text evidence="3">The sequence shown here is derived from an EMBL/GenBank/DDBJ whole genome shotgun (WGS) entry which is preliminary data.</text>
</comment>
<dbReference type="Pfam" id="PF13481">
    <property type="entry name" value="AAA_25"/>
    <property type="match status" value="1"/>
</dbReference>
<dbReference type="GO" id="GO:0003677">
    <property type="term" value="F:DNA binding"/>
    <property type="evidence" value="ECO:0007669"/>
    <property type="project" value="InterPro"/>
</dbReference>
<dbReference type="GO" id="GO:0005524">
    <property type="term" value="F:ATP binding"/>
    <property type="evidence" value="ECO:0007669"/>
    <property type="project" value="InterPro"/>
</dbReference>
<organism evidence="3 4">
    <name type="scientific">Pelotomaculum thermopropionicum</name>
    <dbReference type="NCBI Taxonomy" id="110500"/>
    <lineage>
        <taxon>Bacteria</taxon>
        <taxon>Bacillati</taxon>
        <taxon>Bacillota</taxon>
        <taxon>Clostridia</taxon>
        <taxon>Eubacteriales</taxon>
        <taxon>Desulfotomaculaceae</taxon>
        <taxon>Pelotomaculum</taxon>
    </lineage>
</organism>
<accession>A0A117M4K5</accession>
<dbReference type="Proteomes" id="UP000054705">
    <property type="component" value="Unassembled WGS sequence"/>
</dbReference>
<dbReference type="InterPro" id="IPR020588">
    <property type="entry name" value="RecA_ATP-bd"/>
</dbReference>
<keyword evidence="1" id="KW-0479">Metal-binding</keyword>
<dbReference type="EMBL" id="LGGS01000007">
    <property type="protein sequence ID" value="KUK84041.1"/>
    <property type="molecule type" value="Genomic_DNA"/>
</dbReference>
<name>A0A117M4K5_9FIRM</name>
<dbReference type="GO" id="GO:0005829">
    <property type="term" value="C:cytosol"/>
    <property type="evidence" value="ECO:0007669"/>
    <property type="project" value="TreeGrafter"/>
</dbReference>
<evidence type="ECO:0000313" key="3">
    <source>
        <dbReference type="EMBL" id="KUK84041.1"/>
    </source>
</evidence>